<feature type="transmembrane region" description="Helical" evidence="1">
    <location>
        <begin position="109"/>
        <end position="128"/>
    </location>
</feature>
<keyword evidence="3" id="KW-1185">Reference proteome</keyword>
<protein>
    <recommendedName>
        <fullName evidence="4">Transmembrane protein</fullName>
    </recommendedName>
</protein>
<evidence type="ECO:0000256" key="1">
    <source>
        <dbReference type="SAM" id="Phobius"/>
    </source>
</evidence>
<evidence type="ECO:0000313" key="2">
    <source>
        <dbReference type="EMBL" id="RAL20992.1"/>
    </source>
</evidence>
<comment type="caution">
    <text evidence="2">The sequence shown here is derived from an EMBL/GenBank/DDBJ whole genome shotgun (WGS) entry which is preliminary data.</text>
</comment>
<gene>
    <name evidence="2" type="ORF">DL240_15085</name>
</gene>
<evidence type="ECO:0008006" key="4">
    <source>
        <dbReference type="Google" id="ProtNLM"/>
    </source>
</evidence>
<organism evidence="2 3">
    <name type="scientific">Lujinxingia litoralis</name>
    <dbReference type="NCBI Taxonomy" id="2211119"/>
    <lineage>
        <taxon>Bacteria</taxon>
        <taxon>Deltaproteobacteria</taxon>
        <taxon>Bradymonadales</taxon>
        <taxon>Lujinxingiaceae</taxon>
        <taxon>Lujinxingia</taxon>
    </lineage>
</organism>
<keyword evidence="1" id="KW-0812">Transmembrane</keyword>
<sequence>MEEMHRKPSVIGELLLWALATVAMVALAVWGTSMMIAKPVHGFEVVKLLATGVLTLTWGSWAGLIWSRRRISQTLMRGVILVPGLVMALGGLAAFVYLPDVLKIWKPGWLLLAAHGMGAVLFSAVIMTRPLMRTGVPGRQRSRELVAGWLVYPLVSFGAAALFTASFMGWFGVEVLAVQVKEVALWMMLSLGLVLYTTAIPAGTAMICRRLAQSATLKG</sequence>
<keyword evidence="1" id="KW-1133">Transmembrane helix</keyword>
<dbReference type="AlphaFoldDB" id="A0A328C3C6"/>
<keyword evidence="1" id="KW-0472">Membrane</keyword>
<feature type="transmembrane region" description="Helical" evidence="1">
    <location>
        <begin position="78"/>
        <end position="97"/>
    </location>
</feature>
<proteinExistence type="predicted"/>
<reference evidence="2 3" key="1">
    <citation type="submission" date="2018-05" db="EMBL/GenBank/DDBJ databases">
        <title>Lujinxingia marina gen. nov. sp. nov., a new facultative anaerobic member of the class Deltaproteobacteria, and proposal of Lujinxingaceae fam. nov.</title>
        <authorList>
            <person name="Li C.-M."/>
        </authorList>
    </citation>
    <scope>NUCLEOTIDE SEQUENCE [LARGE SCALE GENOMIC DNA]</scope>
    <source>
        <strain evidence="2 3">B210</strain>
    </source>
</reference>
<dbReference type="EMBL" id="QHKO01000007">
    <property type="protein sequence ID" value="RAL20992.1"/>
    <property type="molecule type" value="Genomic_DNA"/>
</dbReference>
<feature type="transmembrane region" description="Helical" evidence="1">
    <location>
        <begin position="48"/>
        <end position="66"/>
    </location>
</feature>
<name>A0A328C3C6_9DELT</name>
<feature type="transmembrane region" description="Helical" evidence="1">
    <location>
        <begin position="149"/>
        <end position="171"/>
    </location>
</feature>
<evidence type="ECO:0000313" key="3">
    <source>
        <dbReference type="Proteomes" id="UP000249169"/>
    </source>
</evidence>
<accession>A0A328C3C6</accession>
<feature type="transmembrane region" description="Helical" evidence="1">
    <location>
        <begin position="14"/>
        <end position="36"/>
    </location>
</feature>
<dbReference type="Proteomes" id="UP000249169">
    <property type="component" value="Unassembled WGS sequence"/>
</dbReference>
<feature type="transmembrane region" description="Helical" evidence="1">
    <location>
        <begin position="183"/>
        <end position="208"/>
    </location>
</feature>